<dbReference type="EMBL" id="QJKJ01008697">
    <property type="protein sequence ID" value="RDX78922.1"/>
    <property type="molecule type" value="Genomic_DNA"/>
</dbReference>
<dbReference type="SUPFAM" id="SSF55895">
    <property type="entry name" value="Ribonuclease Rh-like"/>
    <property type="match status" value="1"/>
</dbReference>
<dbReference type="Proteomes" id="UP000257109">
    <property type="component" value="Unassembled WGS sequence"/>
</dbReference>
<dbReference type="GO" id="GO:0033897">
    <property type="term" value="F:ribonuclease T2 activity"/>
    <property type="evidence" value="ECO:0007669"/>
    <property type="project" value="InterPro"/>
</dbReference>
<gene>
    <name evidence="2" type="ORF">CR513_40727</name>
</gene>
<organism evidence="2 3">
    <name type="scientific">Mucuna pruriens</name>
    <name type="common">Velvet bean</name>
    <name type="synonym">Dolichos pruriens</name>
    <dbReference type="NCBI Taxonomy" id="157652"/>
    <lineage>
        <taxon>Eukaryota</taxon>
        <taxon>Viridiplantae</taxon>
        <taxon>Streptophyta</taxon>
        <taxon>Embryophyta</taxon>
        <taxon>Tracheophyta</taxon>
        <taxon>Spermatophyta</taxon>
        <taxon>Magnoliopsida</taxon>
        <taxon>eudicotyledons</taxon>
        <taxon>Gunneridae</taxon>
        <taxon>Pentapetalae</taxon>
        <taxon>rosids</taxon>
        <taxon>fabids</taxon>
        <taxon>Fabales</taxon>
        <taxon>Fabaceae</taxon>
        <taxon>Papilionoideae</taxon>
        <taxon>50 kb inversion clade</taxon>
        <taxon>NPAAA clade</taxon>
        <taxon>indigoferoid/millettioid clade</taxon>
        <taxon>Phaseoleae</taxon>
        <taxon>Mucuna</taxon>
    </lineage>
</organism>
<sequence length="62" mass="7259">MATHPMSLLVNFMNSFLPFILLFFFHAPSSTEGSFDYFKLTKTWPRTFCMNNPCIITKLSKF</sequence>
<evidence type="ECO:0000313" key="2">
    <source>
        <dbReference type="EMBL" id="RDX78922.1"/>
    </source>
</evidence>
<feature type="signal peptide" evidence="1">
    <location>
        <begin position="1"/>
        <end position="33"/>
    </location>
</feature>
<feature type="non-terminal residue" evidence="2">
    <location>
        <position position="1"/>
    </location>
</feature>
<dbReference type="AlphaFoldDB" id="A0A371FKZ0"/>
<accession>A0A371FKZ0</accession>
<proteinExistence type="predicted"/>
<feature type="chain" id="PRO_5016977136" description="Transmembrane protein" evidence="1">
    <location>
        <begin position="34"/>
        <end position="62"/>
    </location>
</feature>
<evidence type="ECO:0008006" key="4">
    <source>
        <dbReference type="Google" id="ProtNLM"/>
    </source>
</evidence>
<evidence type="ECO:0000256" key="1">
    <source>
        <dbReference type="SAM" id="SignalP"/>
    </source>
</evidence>
<comment type="caution">
    <text evidence="2">The sequence shown here is derived from an EMBL/GenBank/DDBJ whole genome shotgun (WGS) entry which is preliminary data.</text>
</comment>
<keyword evidence="3" id="KW-1185">Reference proteome</keyword>
<protein>
    <recommendedName>
        <fullName evidence="4">Transmembrane protein</fullName>
    </recommendedName>
</protein>
<dbReference type="GO" id="GO:0003723">
    <property type="term" value="F:RNA binding"/>
    <property type="evidence" value="ECO:0007669"/>
    <property type="project" value="InterPro"/>
</dbReference>
<evidence type="ECO:0000313" key="3">
    <source>
        <dbReference type="Proteomes" id="UP000257109"/>
    </source>
</evidence>
<reference evidence="2" key="1">
    <citation type="submission" date="2018-05" db="EMBL/GenBank/DDBJ databases">
        <title>Draft genome of Mucuna pruriens seed.</title>
        <authorList>
            <person name="Nnadi N.E."/>
            <person name="Vos R."/>
            <person name="Hasami M.H."/>
            <person name="Devisetty U.K."/>
            <person name="Aguiy J.C."/>
        </authorList>
    </citation>
    <scope>NUCLEOTIDE SEQUENCE [LARGE SCALE GENOMIC DNA]</scope>
    <source>
        <strain evidence="2">JCA_2017</strain>
    </source>
</reference>
<dbReference type="InterPro" id="IPR036430">
    <property type="entry name" value="RNase_T2-like_sf"/>
</dbReference>
<keyword evidence="1" id="KW-0732">Signal</keyword>
<name>A0A371FKZ0_MUCPR</name>